<comment type="caution">
    <text evidence="3">The sequence shown here is derived from an EMBL/GenBank/DDBJ whole genome shotgun (WGS) entry which is preliminary data.</text>
</comment>
<evidence type="ECO:0000313" key="4">
    <source>
        <dbReference type="Proteomes" id="UP001465755"/>
    </source>
</evidence>
<proteinExistence type="predicted"/>
<accession>A0AAW1P0I9</accession>
<keyword evidence="2" id="KW-0472">Membrane</keyword>
<dbReference type="Proteomes" id="UP001465755">
    <property type="component" value="Unassembled WGS sequence"/>
</dbReference>
<protein>
    <submittedName>
        <fullName evidence="3">Uncharacterized protein</fullName>
    </submittedName>
</protein>
<name>A0AAW1P0I9_9CHLO</name>
<keyword evidence="2" id="KW-1133">Transmembrane helix</keyword>
<feature type="transmembrane region" description="Helical" evidence="2">
    <location>
        <begin position="62"/>
        <end position="84"/>
    </location>
</feature>
<dbReference type="AlphaFoldDB" id="A0AAW1P0I9"/>
<feature type="transmembrane region" description="Helical" evidence="2">
    <location>
        <begin position="20"/>
        <end position="41"/>
    </location>
</feature>
<gene>
    <name evidence="3" type="ORF">WJX73_000865</name>
</gene>
<feature type="transmembrane region" description="Helical" evidence="2">
    <location>
        <begin position="154"/>
        <end position="170"/>
    </location>
</feature>
<evidence type="ECO:0000256" key="2">
    <source>
        <dbReference type="SAM" id="Phobius"/>
    </source>
</evidence>
<keyword evidence="2" id="KW-0812">Transmembrane</keyword>
<keyword evidence="4" id="KW-1185">Reference proteome</keyword>
<sequence length="217" mass="23803">MSEPTQAAASSSTALLWSSWGMSTVVSFGYAVLGTLTFNSLHRVYKAVPVIHYKRVLQGTMAAALMGPILTVGLNFVSLFILFYKTWRHAGTGYGYGFINAAYLHQAIFILLSSVVLLSDRDWLHELSEIGELWSSIDSTLYIASYYVGFVASGFYFAQFFLLLCVQGAVRQHHRKHRQWPGASSRIGSQDPLLPASEPGTPVPGGSQHGAWGPAQR</sequence>
<feature type="region of interest" description="Disordered" evidence="1">
    <location>
        <begin position="180"/>
        <end position="217"/>
    </location>
</feature>
<dbReference type="EMBL" id="JALJOQ010000060">
    <property type="protein sequence ID" value="KAK9803316.1"/>
    <property type="molecule type" value="Genomic_DNA"/>
</dbReference>
<reference evidence="3 4" key="1">
    <citation type="journal article" date="2024" name="Nat. Commun.">
        <title>Phylogenomics reveals the evolutionary origins of lichenization in chlorophyte algae.</title>
        <authorList>
            <person name="Puginier C."/>
            <person name="Libourel C."/>
            <person name="Otte J."/>
            <person name="Skaloud P."/>
            <person name="Haon M."/>
            <person name="Grisel S."/>
            <person name="Petersen M."/>
            <person name="Berrin J.G."/>
            <person name="Delaux P.M."/>
            <person name="Dal Grande F."/>
            <person name="Keller J."/>
        </authorList>
    </citation>
    <scope>NUCLEOTIDE SEQUENCE [LARGE SCALE GENOMIC DNA]</scope>
    <source>
        <strain evidence="3 4">SAG 2036</strain>
    </source>
</reference>
<evidence type="ECO:0000313" key="3">
    <source>
        <dbReference type="EMBL" id="KAK9803316.1"/>
    </source>
</evidence>
<evidence type="ECO:0000256" key="1">
    <source>
        <dbReference type="SAM" id="MobiDB-lite"/>
    </source>
</evidence>
<feature type="transmembrane region" description="Helical" evidence="2">
    <location>
        <begin position="96"/>
        <end position="118"/>
    </location>
</feature>
<organism evidence="3 4">
    <name type="scientific">Symbiochloris irregularis</name>
    <dbReference type="NCBI Taxonomy" id="706552"/>
    <lineage>
        <taxon>Eukaryota</taxon>
        <taxon>Viridiplantae</taxon>
        <taxon>Chlorophyta</taxon>
        <taxon>core chlorophytes</taxon>
        <taxon>Trebouxiophyceae</taxon>
        <taxon>Trebouxiales</taxon>
        <taxon>Trebouxiaceae</taxon>
        <taxon>Symbiochloris</taxon>
    </lineage>
</organism>